<evidence type="ECO:0000256" key="5">
    <source>
        <dbReference type="ARBA" id="ARBA00023012"/>
    </source>
</evidence>
<dbReference type="CDD" id="cd00082">
    <property type="entry name" value="HisKA"/>
    <property type="match status" value="1"/>
</dbReference>
<dbReference type="Proteomes" id="UP001160301">
    <property type="component" value="Unassembled WGS sequence"/>
</dbReference>
<evidence type="ECO:0000256" key="4">
    <source>
        <dbReference type="ARBA" id="ARBA00022777"/>
    </source>
</evidence>
<dbReference type="EC" id="2.7.13.3" evidence="2"/>
<dbReference type="SMART" id="SM00388">
    <property type="entry name" value="HisKA"/>
    <property type="match status" value="1"/>
</dbReference>
<evidence type="ECO:0000256" key="1">
    <source>
        <dbReference type="ARBA" id="ARBA00000085"/>
    </source>
</evidence>
<dbReference type="GO" id="GO:0016301">
    <property type="term" value="F:kinase activity"/>
    <property type="evidence" value="ECO:0007669"/>
    <property type="project" value="UniProtKB-KW"/>
</dbReference>
<keyword evidence="9" id="KW-1185">Reference proteome</keyword>
<dbReference type="PROSITE" id="PS50109">
    <property type="entry name" value="HIS_KIN"/>
    <property type="match status" value="1"/>
</dbReference>
<keyword evidence="6" id="KW-0175">Coiled coil</keyword>
<evidence type="ECO:0000256" key="2">
    <source>
        <dbReference type="ARBA" id="ARBA00012438"/>
    </source>
</evidence>
<reference evidence="8 9" key="1">
    <citation type="submission" date="2023-04" db="EMBL/GenBank/DDBJ databases">
        <title>The genome sequence of Polyangium sorediatum DSM14670.</title>
        <authorList>
            <person name="Zhang X."/>
        </authorList>
    </citation>
    <scope>NUCLEOTIDE SEQUENCE [LARGE SCALE GENOMIC DNA]</scope>
    <source>
        <strain evidence="8 9">DSM 14670</strain>
    </source>
</reference>
<dbReference type="InterPro" id="IPR003594">
    <property type="entry name" value="HATPase_dom"/>
</dbReference>
<dbReference type="InterPro" id="IPR050736">
    <property type="entry name" value="Sensor_HK_Regulatory"/>
</dbReference>
<comment type="caution">
    <text evidence="8">The sequence shown here is derived from an EMBL/GenBank/DDBJ whole genome shotgun (WGS) entry which is preliminary data.</text>
</comment>
<evidence type="ECO:0000256" key="6">
    <source>
        <dbReference type="SAM" id="Coils"/>
    </source>
</evidence>
<accession>A0ABT6P385</accession>
<proteinExistence type="predicted"/>
<dbReference type="InterPro" id="IPR036890">
    <property type="entry name" value="HATPase_C_sf"/>
</dbReference>
<dbReference type="EMBL" id="JARZHI010000052">
    <property type="protein sequence ID" value="MDI1435071.1"/>
    <property type="molecule type" value="Genomic_DNA"/>
</dbReference>
<dbReference type="Gene3D" id="3.30.565.10">
    <property type="entry name" value="Histidine kinase-like ATPase, C-terminal domain"/>
    <property type="match status" value="1"/>
</dbReference>
<dbReference type="InterPro" id="IPR003661">
    <property type="entry name" value="HisK_dim/P_dom"/>
</dbReference>
<evidence type="ECO:0000256" key="3">
    <source>
        <dbReference type="ARBA" id="ARBA00022679"/>
    </source>
</evidence>
<feature type="coiled-coil region" evidence="6">
    <location>
        <begin position="12"/>
        <end position="39"/>
    </location>
</feature>
<gene>
    <name evidence="8" type="ORF">QHF89_36545</name>
</gene>
<dbReference type="PANTHER" id="PTHR43711">
    <property type="entry name" value="TWO-COMPONENT HISTIDINE KINASE"/>
    <property type="match status" value="1"/>
</dbReference>
<dbReference type="RefSeq" id="WP_136967488.1">
    <property type="nucleotide sequence ID" value="NZ_JARZHI010000052.1"/>
</dbReference>
<protein>
    <recommendedName>
        <fullName evidence="2">histidine kinase</fullName>
        <ecNumber evidence="2">2.7.13.3</ecNumber>
    </recommendedName>
</protein>
<keyword evidence="4 8" id="KW-0418">Kinase</keyword>
<evidence type="ECO:0000313" key="8">
    <source>
        <dbReference type="EMBL" id="MDI1435071.1"/>
    </source>
</evidence>
<dbReference type="SUPFAM" id="SSF47384">
    <property type="entry name" value="Homodimeric domain of signal transducing histidine kinase"/>
    <property type="match status" value="1"/>
</dbReference>
<evidence type="ECO:0000259" key="7">
    <source>
        <dbReference type="PROSITE" id="PS50109"/>
    </source>
</evidence>
<evidence type="ECO:0000313" key="9">
    <source>
        <dbReference type="Proteomes" id="UP001160301"/>
    </source>
</evidence>
<dbReference type="InterPro" id="IPR005467">
    <property type="entry name" value="His_kinase_dom"/>
</dbReference>
<dbReference type="InterPro" id="IPR036097">
    <property type="entry name" value="HisK_dim/P_sf"/>
</dbReference>
<dbReference type="SUPFAM" id="SSF55874">
    <property type="entry name" value="ATPase domain of HSP90 chaperone/DNA topoisomerase II/histidine kinase"/>
    <property type="match status" value="1"/>
</dbReference>
<comment type="catalytic activity">
    <reaction evidence="1">
        <text>ATP + protein L-histidine = ADP + protein N-phospho-L-histidine.</text>
        <dbReference type="EC" id="2.7.13.3"/>
    </reaction>
</comment>
<dbReference type="PANTHER" id="PTHR43711:SF1">
    <property type="entry name" value="HISTIDINE KINASE 1"/>
    <property type="match status" value="1"/>
</dbReference>
<dbReference type="Pfam" id="PF00512">
    <property type="entry name" value="HisKA"/>
    <property type="match status" value="1"/>
</dbReference>
<sequence>MPAAQTKDARYVAELERRCRELERRAKASEAQRSELLTIVSHDLRNPLGVVMVTTTLLARELGGDPAHDRQLQTIKRAALEMNQIVEDLVDAAHIDAGRLPIGQEVHDAASIVEAATLAAALATAQRPIAVVKEVSPHLPALYVDRARVLQVLSRLVSNAARFMQKGGSITIRAEPMPSGARFSVTDTGPGIAEPDRPMLFSRRPPEGRRACQGMGLGVYVAKGIVEAHGGRIGAQSEVGRGSTIHFTMPAADSAALSNQHDRRD</sequence>
<dbReference type="CDD" id="cd00075">
    <property type="entry name" value="HATPase"/>
    <property type="match status" value="1"/>
</dbReference>
<keyword evidence="5" id="KW-0902">Two-component regulatory system</keyword>
<feature type="domain" description="Histidine kinase" evidence="7">
    <location>
        <begin position="39"/>
        <end position="253"/>
    </location>
</feature>
<dbReference type="SMART" id="SM00387">
    <property type="entry name" value="HATPase_c"/>
    <property type="match status" value="1"/>
</dbReference>
<organism evidence="8 9">
    <name type="scientific">Polyangium sorediatum</name>
    <dbReference type="NCBI Taxonomy" id="889274"/>
    <lineage>
        <taxon>Bacteria</taxon>
        <taxon>Pseudomonadati</taxon>
        <taxon>Myxococcota</taxon>
        <taxon>Polyangia</taxon>
        <taxon>Polyangiales</taxon>
        <taxon>Polyangiaceae</taxon>
        <taxon>Polyangium</taxon>
    </lineage>
</organism>
<dbReference type="Gene3D" id="1.10.287.130">
    <property type="match status" value="1"/>
</dbReference>
<keyword evidence="3" id="KW-0808">Transferase</keyword>
<name>A0ABT6P385_9BACT</name>
<dbReference type="Pfam" id="PF02518">
    <property type="entry name" value="HATPase_c"/>
    <property type="match status" value="1"/>
</dbReference>